<keyword evidence="1 5" id="KW-0479">Metal-binding</keyword>
<evidence type="ECO:0000256" key="1">
    <source>
        <dbReference type="ARBA" id="ARBA00022723"/>
    </source>
</evidence>
<feature type="compositionally biased region" description="Polar residues" evidence="6">
    <location>
        <begin position="318"/>
        <end position="328"/>
    </location>
</feature>
<dbReference type="PROSITE" id="PS50271">
    <property type="entry name" value="ZF_UBP"/>
    <property type="match status" value="1"/>
</dbReference>
<dbReference type="PROSITE" id="PS50235">
    <property type="entry name" value="USP_3"/>
    <property type="match status" value="1"/>
</dbReference>
<keyword evidence="2 4" id="KW-0863">Zinc-finger</keyword>
<organism evidence="10 11">
    <name type="scientific">Perkinsus chesapeaki</name>
    <name type="common">Clam parasite</name>
    <name type="synonym">Perkinsus andrewsi</name>
    <dbReference type="NCBI Taxonomy" id="330153"/>
    <lineage>
        <taxon>Eukaryota</taxon>
        <taxon>Sar</taxon>
        <taxon>Alveolata</taxon>
        <taxon>Perkinsozoa</taxon>
        <taxon>Perkinsea</taxon>
        <taxon>Perkinsida</taxon>
        <taxon>Perkinsidae</taxon>
        <taxon>Perkinsus</taxon>
    </lineage>
</organism>
<dbReference type="Gene3D" id="3.30.40.10">
    <property type="entry name" value="Zinc/RING finger domain, C3HC4 (zinc finger)"/>
    <property type="match status" value="1"/>
</dbReference>
<dbReference type="SMART" id="SM00290">
    <property type="entry name" value="ZnF_UBP"/>
    <property type="match status" value="1"/>
</dbReference>
<dbReference type="SUPFAM" id="SSF90229">
    <property type="entry name" value="CCCH zinc finger"/>
    <property type="match status" value="1"/>
</dbReference>
<dbReference type="GO" id="GO:0004843">
    <property type="term" value="F:cysteine-type deubiquitinase activity"/>
    <property type="evidence" value="ECO:0007669"/>
    <property type="project" value="InterPro"/>
</dbReference>
<gene>
    <name evidence="10" type="ORF">FOL47_004426</name>
</gene>
<dbReference type="InterPro" id="IPR001607">
    <property type="entry name" value="Znf_UBP"/>
</dbReference>
<evidence type="ECO:0000259" key="9">
    <source>
        <dbReference type="PROSITE" id="PS50271"/>
    </source>
</evidence>
<dbReference type="PANTHER" id="PTHR21646">
    <property type="entry name" value="UBIQUITIN CARBOXYL-TERMINAL HYDROLASE"/>
    <property type="match status" value="1"/>
</dbReference>
<evidence type="ECO:0000256" key="2">
    <source>
        <dbReference type="ARBA" id="ARBA00022771"/>
    </source>
</evidence>
<dbReference type="Pfam" id="PF02148">
    <property type="entry name" value="zf-UBP"/>
    <property type="match status" value="1"/>
</dbReference>
<dbReference type="SUPFAM" id="SSF57850">
    <property type="entry name" value="RING/U-box"/>
    <property type="match status" value="1"/>
</dbReference>
<evidence type="ECO:0008006" key="12">
    <source>
        <dbReference type="Google" id="ProtNLM"/>
    </source>
</evidence>
<dbReference type="Gene3D" id="3.90.70.10">
    <property type="entry name" value="Cysteine proteinases"/>
    <property type="match status" value="1"/>
</dbReference>
<sequence>MSSSSSSNDVNSRIDKLESSLSRMETMMAMFLQQQGRGVVGEGQGPDLNTSIRVEGKEANSVEVEVIDKQDGKKKVMGSKRKLTPTKTEMTTPKVKRTGGGKKKVIRRGEDGDYIIDSNNNSKASTPIVGNSTAPRRGRNNITLLTCDDDDVDMNDIETLDSIRIEECDGGVNTPSAAAAGGVKDDDKEGEEHNFIPSLAYPWPSTLDDAMVTLKECNARLLNDNNNISWVTWDDIKGKEEEGQRQEEEGDLSPVGPITTAVVVADDRDEKIAEPKVEVKKDVQLEETQALEKEDEEVSLGMIFPDDDDDDDGDKGYTSLSITPTTTRAIVDNDKEGGNISSGKRRARGEGAEEEKAIPQQSSSSQPTCAAGEAAVTAKDRKKEWFQSLYKSRGAKVAACRYYARGICDKGDDCEYSHDTKAISVTAAATTISDSRAAAGAGGDVAPAKRPRISKALDKVNKAMEKKCPYLGTVNRNMLDFDFEKVCSVTLSNQNVYACLVCGKYYSGRGQGTCAYTHALEKKHYVFINLKDTKVYCIPDGYEIIDASLDDIRYNLNPTFTTDMLNSTTDKSTALGFTLDGRPFLPGCVGLNAISGGTDYLNVIVQILQQVVPLRNALLTKKQDLDASRTDVTEALAELFRKTYNAKNFKGVVSPHEFLQVVSLKSKKHFFTSQRDPAEFLTWLLNHLRLPHKMINKIFKGEILVKTCRNLDSQAAGDVWEETTSDFLTLTLDLPDAPLFKDTQEFIPQVPMISLLDKFNGETIVEDLMHRQLRKYSIKRLPPYLVFVTKRFKKNNFTVEKNPTLVRFPLKGLDMKDWVHPSWHNINNHTKYDLVGLVSHSGQAEAGMGVYKAYVLHSNNVVLAKPGEEEEDIFGVGDENMKDRDLALAGIEIG</sequence>
<dbReference type="SMART" id="SM00356">
    <property type="entry name" value="ZnF_C3H1"/>
    <property type="match status" value="1"/>
</dbReference>
<proteinExistence type="predicted"/>
<dbReference type="PANTHER" id="PTHR21646:SF16">
    <property type="entry name" value="U4_U6.U5 TRI-SNRNP-ASSOCIATED PROTEIN 2"/>
    <property type="match status" value="1"/>
</dbReference>
<evidence type="ECO:0000256" key="3">
    <source>
        <dbReference type="ARBA" id="ARBA00022833"/>
    </source>
</evidence>
<dbReference type="GO" id="GO:0016579">
    <property type="term" value="P:protein deubiquitination"/>
    <property type="evidence" value="ECO:0007669"/>
    <property type="project" value="InterPro"/>
</dbReference>
<dbReference type="InterPro" id="IPR028889">
    <property type="entry name" value="USP"/>
</dbReference>
<dbReference type="AlphaFoldDB" id="A0A7J6M2V2"/>
<evidence type="ECO:0000256" key="6">
    <source>
        <dbReference type="SAM" id="MobiDB-lite"/>
    </source>
</evidence>
<keyword evidence="3 5" id="KW-0862">Zinc</keyword>
<dbReference type="InterPro" id="IPR000571">
    <property type="entry name" value="Znf_CCCH"/>
</dbReference>
<feature type="compositionally biased region" description="Basic and acidic residues" evidence="6">
    <location>
        <begin position="348"/>
        <end position="357"/>
    </location>
</feature>
<evidence type="ECO:0000256" key="5">
    <source>
        <dbReference type="PROSITE-ProRule" id="PRU00723"/>
    </source>
</evidence>
<evidence type="ECO:0000259" key="8">
    <source>
        <dbReference type="PROSITE" id="PS50235"/>
    </source>
</evidence>
<dbReference type="PROSITE" id="PS50103">
    <property type="entry name" value="ZF_C3H1"/>
    <property type="match status" value="1"/>
</dbReference>
<name>A0A7J6M2V2_PERCH</name>
<evidence type="ECO:0000313" key="10">
    <source>
        <dbReference type="EMBL" id="KAF4665797.1"/>
    </source>
</evidence>
<feature type="compositionally biased region" description="Polar residues" evidence="6">
    <location>
        <begin position="359"/>
        <end position="368"/>
    </location>
</feature>
<feature type="region of interest" description="Disordered" evidence="6">
    <location>
        <begin position="305"/>
        <end position="370"/>
    </location>
</feature>
<dbReference type="InterPro" id="IPR038765">
    <property type="entry name" value="Papain-like_cys_pep_sf"/>
</dbReference>
<dbReference type="InterPro" id="IPR050185">
    <property type="entry name" value="Ub_carboxyl-term_hydrolase"/>
</dbReference>
<dbReference type="InterPro" id="IPR013083">
    <property type="entry name" value="Znf_RING/FYVE/PHD"/>
</dbReference>
<keyword evidence="11" id="KW-1185">Reference proteome</keyword>
<dbReference type="InterPro" id="IPR036855">
    <property type="entry name" value="Znf_CCCH_sf"/>
</dbReference>
<evidence type="ECO:0000256" key="4">
    <source>
        <dbReference type="PROSITE-ProRule" id="PRU00502"/>
    </source>
</evidence>
<dbReference type="EMBL" id="JAAPAO010000251">
    <property type="protein sequence ID" value="KAF4665797.1"/>
    <property type="molecule type" value="Genomic_DNA"/>
</dbReference>
<dbReference type="GO" id="GO:0008270">
    <property type="term" value="F:zinc ion binding"/>
    <property type="evidence" value="ECO:0007669"/>
    <property type="project" value="UniProtKB-KW"/>
</dbReference>
<protein>
    <recommendedName>
        <fullName evidence="12">U4/U6.U5 tri-snRNP-associated protein 2</fullName>
    </recommendedName>
</protein>
<accession>A0A7J6M2V2</accession>
<feature type="domain" description="C3H1-type" evidence="7">
    <location>
        <begin position="394"/>
        <end position="421"/>
    </location>
</feature>
<dbReference type="SUPFAM" id="SSF54001">
    <property type="entry name" value="Cysteine proteinases"/>
    <property type="match status" value="1"/>
</dbReference>
<dbReference type="Proteomes" id="UP000591131">
    <property type="component" value="Unassembled WGS sequence"/>
</dbReference>
<feature type="domain" description="UBP-type" evidence="9">
    <location>
        <begin position="466"/>
        <end position="563"/>
    </location>
</feature>
<evidence type="ECO:0000259" key="7">
    <source>
        <dbReference type="PROSITE" id="PS50103"/>
    </source>
</evidence>
<dbReference type="Pfam" id="PF00642">
    <property type="entry name" value="zf-CCCH"/>
    <property type="match status" value="1"/>
</dbReference>
<evidence type="ECO:0000313" key="11">
    <source>
        <dbReference type="Proteomes" id="UP000591131"/>
    </source>
</evidence>
<dbReference type="InterPro" id="IPR001394">
    <property type="entry name" value="Peptidase_C19_UCH"/>
</dbReference>
<feature type="domain" description="USP" evidence="8">
    <location>
        <begin position="589"/>
        <end position="894"/>
    </location>
</feature>
<dbReference type="Pfam" id="PF00443">
    <property type="entry name" value="UCH"/>
    <property type="match status" value="1"/>
</dbReference>
<feature type="zinc finger region" description="C3H1-type" evidence="5">
    <location>
        <begin position="394"/>
        <end position="421"/>
    </location>
</feature>
<dbReference type="OrthoDB" id="10263353at2759"/>
<comment type="caution">
    <text evidence="10">The sequence shown here is derived from an EMBL/GenBank/DDBJ whole genome shotgun (WGS) entry which is preliminary data.</text>
</comment>
<reference evidence="10 11" key="1">
    <citation type="submission" date="2020-04" db="EMBL/GenBank/DDBJ databases">
        <title>Perkinsus chesapeaki whole genome sequence.</title>
        <authorList>
            <person name="Bogema D.R."/>
        </authorList>
    </citation>
    <scope>NUCLEOTIDE SEQUENCE [LARGE SCALE GENOMIC DNA]</scope>
    <source>
        <strain evidence="10">ATCC PRA-425</strain>
    </source>
</reference>